<accession>A0ABN0WQI6</accession>
<keyword evidence="3" id="KW-1185">Reference proteome</keyword>
<evidence type="ECO:0000313" key="2">
    <source>
        <dbReference type="EMBL" id="GAA0344177.1"/>
    </source>
</evidence>
<evidence type="ECO:0000256" key="1">
    <source>
        <dbReference type="SAM" id="Phobius"/>
    </source>
</evidence>
<comment type="caution">
    <text evidence="2">The sequence shown here is derived from an EMBL/GenBank/DDBJ whole genome shotgun (WGS) entry which is preliminary data.</text>
</comment>
<sequence length="70" mass="7322">MITAAKKACQHETREVGHGYVRCLDCGKVRRLGPVVHAKRTFGAVAWITFVTGVALICGGVIALAVSGGL</sequence>
<dbReference type="Proteomes" id="UP001500063">
    <property type="component" value="Unassembled WGS sequence"/>
</dbReference>
<feature type="transmembrane region" description="Helical" evidence="1">
    <location>
        <begin position="44"/>
        <end position="66"/>
    </location>
</feature>
<keyword evidence="1" id="KW-0472">Membrane</keyword>
<dbReference type="EMBL" id="BAAABW010000012">
    <property type="protein sequence ID" value="GAA0344177.1"/>
    <property type="molecule type" value="Genomic_DNA"/>
</dbReference>
<keyword evidence="1" id="KW-1133">Transmembrane helix</keyword>
<evidence type="ECO:0000313" key="3">
    <source>
        <dbReference type="Proteomes" id="UP001500063"/>
    </source>
</evidence>
<organism evidence="2 3">
    <name type="scientific">Streptomyces blastmyceticus</name>
    <dbReference type="NCBI Taxonomy" id="68180"/>
    <lineage>
        <taxon>Bacteria</taxon>
        <taxon>Bacillati</taxon>
        <taxon>Actinomycetota</taxon>
        <taxon>Actinomycetes</taxon>
        <taxon>Kitasatosporales</taxon>
        <taxon>Streptomycetaceae</taxon>
        <taxon>Streptomyces</taxon>
    </lineage>
</organism>
<reference evidence="2 3" key="1">
    <citation type="journal article" date="2019" name="Int. J. Syst. Evol. Microbiol.">
        <title>The Global Catalogue of Microorganisms (GCM) 10K type strain sequencing project: providing services to taxonomists for standard genome sequencing and annotation.</title>
        <authorList>
            <consortium name="The Broad Institute Genomics Platform"/>
            <consortium name="The Broad Institute Genome Sequencing Center for Infectious Disease"/>
            <person name="Wu L."/>
            <person name="Ma J."/>
        </authorList>
    </citation>
    <scope>NUCLEOTIDE SEQUENCE [LARGE SCALE GENOMIC DNA]</scope>
    <source>
        <strain evidence="2 3">JCM 4565</strain>
    </source>
</reference>
<keyword evidence="1" id="KW-0812">Transmembrane</keyword>
<protein>
    <submittedName>
        <fullName evidence="2">Uncharacterized protein</fullName>
    </submittedName>
</protein>
<proteinExistence type="predicted"/>
<name>A0ABN0WQI6_9ACTN</name>
<gene>
    <name evidence="2" type="ORF">GCM10010319_20400</name>
</gene>